<accession>A0ABU5JI75</accession>
<feature type="compositionally biased region" description="Low complexity" evidence="1">
    <location>
        <begin position="389"/>
        <end position="398"/>
    </location>
</feature>
<evidence type="ECO:0000313" key="3">
    <source>
        <dbReference type="Proteomes" id="UP001290101"/>
    </source>
</evidence>
<proteinExistence type="predicted"/>
<evidence type="ECO:0000313" key="2">
    <source>
        <dbReference type="EMBL" id="MDZ5492108.1"/>
    </source>
</evidence>
<sequence>MRPPRPPRDWLARALRTAAEAADRLADAVERDPHPPHLSPARPPTGAADPHATAPDDHPAPPRRPGEPPEHWLRLVATHAPGLLHDLPARLPAPVLGHQEVRVGSGPLADANLLATEDGRSGRPGGAVGRDAAHTDGTPVRCDPRPADRRGSGRRDARPGGAPQAGGLPGTPDGRRHSDVGPTHPGPSTAQPTPGLDSGWTAHPGPGSAQPAPRLGNTWTGLDSAWTAHPGSGTALPGPPGVVPGWPGRSQPGAPIGDAPHDSHPNQPGAPGDDHDPASGRVTEAATGRVTGGASAGRGPRDGAGDGVQALRVRSSSFQRQQPHRNPGVPRPDGEPAGRHSSGSHPPGPAVDAGTAQTPREPASVRPRGPGEEWSWRWTGPAGTPPAPTAGAWPALPAEATRSAPPGVPPAGPSWPAGTGLPRAGEHPRDPWPALPDDRELWAPAAPAGDAARRRRLDREQAAG</sequence>
<feature type="region of interest" description="Disordered" evidence="1">
    <location>
        <begin position="19"/>
        <end position="71"/>
    </location>
</feature>
<dbReference type="EMBL" id="JAXOTQ010000028">
    <property type="protein sequence ID" value="MDZ5492108.1"/>
    <property type="molecule type" value="Genomic_DNA"/>
</dbReference>
<gene>
    <name evidence="2" type="ORF">U2F25_22010</name>
</gene>
<dbReference type="Proteomes" id="UP001290101">
    <property type="component" value="Unassembled WGS sequence"/>
</dbReference>
<name>A0ABU5JI75_9ACTN</name>
<organism evidence="2 3">
    <name type="scientific">Micromonospora sicca</name>
    <dbReference type="NCBI Taxonomy" id="2202420"/>
    <lineage>
        <taxon>Bacteria</taxon>
        <taxon>Bacillati</taxon>
        <taxon>Actinomycetota</taxon>
        <taxon>Actinomycetes</taxon>
        <taxon>Micromonosporales</taxon>
        <taxon>Micromonosporaceae</taxon>
        <taxon>Micromonospora</taxon>
    </lineage>
</organism>
<protein>
    <submittedName>
        <fullName evidence="2">Uncharacterized protein</fullName>
    </submittedName>
</protein>
<dbReference type="RefSeq" id="WP_322441945.1">
    <property type="nucleotide sequence ID" value="NZ_JAXOTQ010000028.1"/>
</dbReference>
<reference evidence="2 3" key="1">
    <citation type="submission" date="2023-12" db="EMBL/GenBank/DDBJ databases">
        <title>Micromonospora sp. nov., isolated from Atacama Desert.</title>
        <authorList>
            <person name="Carro L."/>
            <person name="Golinska P."/>
            <person name="Klenk H.-P."/>
            <person name="Goodfellow M."/>
        </authorList>
    </citation>
    <scope>NUCLEOTIDE SEQUENCE [LARGE SCALE GENOMIC DNA]</scope>
    <source>
        <strain evidence="2 3">4G53</strain>
    </source>
</reference>
<feature type="compositionally biased region" description="Basic and acidic residues" evidence="1">
    <location>
        <begin position="424"/>
        <end position="441"/>
    </location>
</feature>
<comment type="caution">
    <text evidence="2">The sequence shown here is derived from an EMBL/GenBank/DDBJ whole genome shotgun (WGS) entry which is preliminary data.</text>
</comment>
<feature type="region of interest" description="Disordered" evidence="1">
    <location>
        <begin position="115"/>
        <end position="464"/>
    </location>
</feature>
<evidence type="ECO:0000256" key="1">
    <source>
        <dbReference type="SAM" id="MobiDB-lite"/>
    </source>
</evidence>
<keyword evidence="3" id="KW-1185">Reference proteome</keyword>
<feature type="compositionally biased region" description="Low complexity" evidence="1">
    <location>
        <begin position="44"/>
        <end position="53"/>
    </location>
</feature>
<feature type="compositionally biased region" description="Basic and acidic residues" evidence="1">
    <location>
        <begin position="142"/>
        <end position="158"/>
    </location>
</feature>
<feature type="compositionally biased region" description="Basic and acidic residues" evidence="1">
    <location>
        <begin position="54"/>
        <end position="71"/>
    </location>
</feature>
<feature type="compositionally biased region" description="Basic and acidic residues" evidence="1">
    <location>
        <begin position="21"/>
        <end position="35"/>
    </location>
</feature>